<dbReference type="PANTHER" id="PTHR43302:SF6">
    <property type="entry name" value="ARSENICAL PUMP MEMBRANE PROTEIN-RELATED"/>
    <property type="match status" value="1"/>
</dbReference>
<feature type="transmembrane region" description="Helical" evidence="8">
    <location>
        <begin position="61"/>
        <end position="77"/>
    </location>
</feature>
<dbReference type="GO" id="GO:0046685">
    <property type="term" value="P:response to arsenic-containing substance"/>
    <property type="evidence" value="ECO:0007669"/>
    <property type="project" value="UniProtKB-KW"/>
</dbReference>
<dbReference type="CDD" id="cd01118">
    <property type="entry name" value="ArsB_permease"/>
    <property type="match status" value="1"/>
</dbReference>
<dbReference type="InterPro" id="IPR000802">
    <property type="entry name" value="Arsenical_pump_ArsB"/>
</dbReference>
<feature type="transmembrane region" description="Helical" evidence="8">
    <location>
        <begin position="34"/>
        <end position="55"/>
    </location>
</feature>
<evidence type="ECO:0000256" key="1">
    <source>
        <dbReference type="ARBA" id="ARBA00004651"/>
    </source>
</evidence>
<comment type="caution">
    <text evidence="9">The sequence shown here is derived from an EMBL/GenBank/DDBJ whole genome shotgun (WGS) entry which is preliminary data.</text>
</comment>
<keyword evidence="5" id="KW-0059">Arsenical resistance</keyword>
<evidence type="ECO:0000313" key="10">
    <source>
        <dbReference type="Proteomes" id="UP000559598"/>
    </source>
</evidence>
<keyword evidence="10" id="KW-1185">Reference proteome</keyword>
<comment type="subcellular location">
    <subcellularLocation>
        <location evidence="1">Cell membrane</location>
        <topology evidence="1">Multi-pass membrane protein</topology>
    </subcellularLocation>
</comment>
<evidence type="ECO:0000256" key="5">
    <source>
        <dbReference type="ARBA" id="ARBA00022849"/>
    </source>
</evidence>
<dbReference type="Pfam" id="PF02040">
    <property type="entry name" value="ArsB"/>
    <property type="match status" value="1"/>
</dbReference>
<feature type="transmembrane region" description="Helical" evidence="8">
    <location>
        <begin position="132"/>
        <end position="161"/>
    </location>
</feature>
<feature type="transmembrane region" description="Helical" evidence="8">
    <location>
        <begin position="299"/>
        <end position="315"/>
    </location>
</feature>
<dbReference type="PANTHER" id="PTHR43302">
    <property type="entry name" value="TRANSPORTER ARSB-RELATED"/>
    <property type="match status" value="1"/>
</dbReference>
<comment type="similarity">
    <text evidence="2">Belongs to the ArsB family.</text>
</comment>
<evidence type="ECO:0000256" key="7">
    <source>
        <dbReference type="ARBA" id="ARBA00023136"/>
    </source>
</evidence>
<feature type="transmembrane region" description="Helical" evidence="8">
    <location>
        <begin position="212"/>
        <end position="234"/>
    </location>
</feature>
<reference evidence="9 10" key="1">
    <citation type="submission" date="2020-08" db="EMBL/GenBank/DDBJ databases">
        <title>Genomic Encyclopedia of Type Strains, Phase IV (KMG-IV): sequencing the most valuable type-strain genomes for metagenomic binning, comparative biology and taxonomic classification.</title>
        <authorList>
            <person name="Goeker M."/>
        </authorList>
    </citation>
    <scope>NUCLEOTIDE SEQUENCE [LARGE SCALE GENOMIC DNA]</scope>
    <source>
        <strain evidence="9 10">DSM 17075</strain>
    </source>
</reference>
<dbReference type="EMBL" id="JACIDE010000009">
    <property type="protein sequence ID" value="MBB4073873.1"/>
    <property type="molecule type" value="Genomic_DNA"/>
</dbReference>
<dbReference type="AlphaFoldDB" id="A0A840DQD7"/>
<feature type="transmembrane region" description="Helical" evidence="8">
    <location>
        <begin position="173"/>
        <end position="192"/>
    </location>
</feature>
<sequence length="478" mass="53527">MNRVVQVLGGIRIYTVRINHTDNRQRLRERKGDMMTTGITILAFLITMMLVYWRPKGINEAIPAMIGAVLVILGGAVNSSHLLDITTKVSGAAVTIISTLVMALVLESIGFFHWIATLLARRANGSGLRLFWYTNALCFLMTLFFNNDGSIMITTPILLLLLNNFQLKKHEKLPYLLSGALIATASSAPIGVSNMVNLISLNIIQMNLYLQTAMMFIPSMLGLLFLLSMLFFVFSDDIPRTLPSLIVPITPRSLFDHPLKDRPSGMKVSEKQMKRILLFVLAVRISLFVASYFHIPVEIVALTGSILLLSWRSYALKIKPYDVLSKAPWHILVFAFGMYVIIYGLNHIGLSHFLVQLLQPYISDTFHAVFIMGGAWTILANIFNNHPALMIGTLALTDMNIAPPLVKAAYLSMIIGSDIGSLLLPTGTLATLLWLHILKKYRFPVPWAMYIKTTILVIPLTVLFTLIMLYLWLALFFL</sequence>
<dbReference type="GO" id="GO:0015105">
    <property type="term" value="F:arsenite transmembrane transporter activity"/>
    <property type="evidence" value="ECO:0007669"/>
    <property type="project" value="InterPro"/>
</dbReference>
<feature type="transmembrane region" description="Helical" evidence="8">
    <location>
        <begin position="276"/>
        <end position="293"/>
    </location>
</feature>
<gene>
    <name evidence="9" type="ORF">GGR02_001636</name>
</gene>
<keyword evidence="6 8" id="KW-1133">Transmembrane helix</keyword>
<keyword evidence="4 8" id="KW-0812">Transmembrane</keyword>
<organism evidence="9 10">
    <name type="scientific">Anoxybacteroides voinovskiense</name>
    <dbReference type="NCBI Taxonomy" id="230470"/>
    <lineage>
        <taxon>Bacteria</taxon>
        <taxon>Bacillati</taxon>
        <taxon>Bacillota</taxon>
        <taxon>Bacilli</taxon>
        <taxon>Bacillales</taxon>
        <taxon>Anoxybacillaceae</taxon>
        <taxon>Anoxybacteroides</taxon>
    </lineage>
</organism>
<evidence type="ECO:0000256" key="6">
    <source>
        <dbReference type="ARBA" id="ARBA00022989"/>
    </source>
</evidence>
<dbReference type="PRINTS" id="PR00758">
    <property type="entry name" value="ARSENICPUMP"/>
</dbReference>
<accession>A0A840DQD7</accession>
<dbReference type="Proteomes" id="UP000559598">
    <property type="component" value="Unassembled WGS sequence"/>
</dbReference>
<keyword evidence="3" id="KW-1003">Cell membrane</keyword>
<proteinExistence type="inferred from homology"/>
<feature type="transmembrane region" description="Helical" evidence="8">
    <location>
        <begin position="89"/>
        <end position="112"/>
    </location>
</feature>
<feature type="transmembrane region" description="Helical" evidence="8">
    <location>
        <begin position="365"/>
        <end position="383"/>
    </location>
</feature>
<evidence type="ECO:0000256" key="3">
    <source>
        <dbReference type="ARBA" id="ARBA00022475"/>
    </source>
</evidence>
<dbReference type="GO" id="GO:0005886">
    <property type="term" value="C:plasma membrane"/>
    <property type="evidence" value="ECO:0007669"/>
    <property type="project" value="UniProtKB-SubCell"/>
</dbReference>
<evidence type="ECO:0000313" key="9">
    <source>
        <dbReference type="EMBL" id="MBB4073873.1"/>
    </source>
</evidence>
<evidence type="ECO:0000256" key="4">
    <source>
        <dbReference type="ARBA" id="ARBA00022692"/>
    </source>
</evidence>
<feature type="transmembrane region" description="Helical" evidence="8">
    <location>
        <begin position="327"/>
        <end position="345"/>
    </location>
</feature>
<evidence type="ECO:0000256" key="2">
    <source>
        <dbReference type="ARBA" id="ARBA00006433"/>
    </source>
</evidence>
<evidence type="ECO:0000256" key="8">
    <source>
        <dbReference type="SAM" id="Phobius"/>
    </source>
</evidence>
<feature type="transmembrane region" description="Helical" evidence="8">
    <location>
        <begin position="455"/>
        <end position="477"/>
    </location>
</feature>
<protein>
    <submittedName>
        <fullName evidence="9">Arsenical pump membrane protein</fullName>
    </submittedName>
</protein>
<keyword evidence="7 8" id="KW-0472">Membrane</keyword>
<feature type="transmembrane region" description="Helical" evidence="8">
    <location>
        <begin position="409"/>
        <end position="435"/>
    </location>
</feature>
<name>A0A840DQD7_9BACL</name>